<dbReference type="InterPro" id="IPR047057">
    <property type="entry name" value="MerR_fam"/>
</dbReference>
<dbReference type="PANTHER" id="PTHR30204:SF97">
    <property type="entry name" value="MERR FAMILY REGULATORY PROTEIN"/>
    <property type="match status" value="1"/>
</dbReference>
<protein>
    <submittedName>
        <fullName evidence="4">Transcriptional regulator</fullName>
    </submittedName>
</protein>
<dbReference type="InterPro" id="IPR009061">
    <property type="entry name" value="DNA-bd_dom_put_sf"/>
</dbReference>
<proteinExistence type="predicted"/>
<dbReference type="SMART" id="SM00871">
    <property type="entry name" value="AraC_E_bind"/>
    <property type="match status" value="1"/>
</dbReference>
<feature type="coiled-coil region" evidence="2">
    <location>
        <begin position="79"/>
        <end position="106"/>
    </location>
</feature>
<dbReference type="GO" id="GO:0003677">
    <property type="term" value="F:DNA binding"/>
    <property type="evidence" value="ECO:0007669"/>
    <property type="project" value="UniProtKB-KW"/>
</dbReference>
<evidence type="ECO:0000256" key="2">
    <source>
        <dbReference type="SAM" id="Coils"/>
    </source>
</evidence>
<evidence type="ECO:0000313" key="4">
    <source>
        <dbReference type="EMBL" id="KEZ87054.1"/>
    </source>
</evidence>
<dbReference type="AlphaFoldDB" id="A0A084JDM0"/>
<organism evidence="4 5">
    <name type="scientific">Clostridium sulfidigenes</name>
    <dbReference type="NCBI Taxonomy" id="318464"/>
    <lineage>
        <taxon>Bacteria</taxon>
        <taxon>Bacillati</taxon>
        <taxon>Bacillota</taxon>
        <taxon>Clostridia</taxon>
        <taxon>Eubacteriales</taxon>
        <taxon>Clostridiaceae</taxon>
        <taxon>Clostridium</taxon>
    </lineage>
</organism>
<dbReference type="RefSeq" id="WP_035131776.1">
    <property type="nucleotide sequence ID" value="NZ_JPMD01000015.1"/>
</dbReference>
<accession>A0A084JDM0</accession>
<dbReference type="PROSITE" id="PS50937">
    <property type="entry name" value="HTH_MERR_2"/>
    <property type="match status" value="1"/>
</dbReference>
<dbReference type="eggNOG" id="COG4978">
    <property type="taxonomic scope" value="Bacteria"/>
</dbReference>
<keyword evidence="1" id="KW-0238">DNA-binding</keyword>
<evidence type="ECO:0000313" key="5">
    <source>
        <dbReference type="Proteomes" id="UP000028542"/>
    </source>
</evidence>
<dbReference type="InterPro" id="IPR011256">
    <property type="entry name" value="Reg_factor_effector_dom_sf"/>
</dbReference>
<reference evidence="4 5" key="1">
    <citation type="submission" date="2014-07" db="EMBL/GenBank/DDBJ databases">
        <title>Draft genome of Clostridium sulfidigenes 113A isolated from sediments associated with methane hydrate from Krishna Godavari basin.</title>
        <authorList>
            <person name="Honkalas V.S."/>
            <person name="Dabir A.P."/>
            <person name="Arora P."/>
            <person name="Dhakephalkar P.K."/>
        </authorList>
    </citation>
    <scope>NUCLEOTIDE SEQUENCE [LARGE SCALE GENOMIC DNA]</scope>
    <source>
        <strain evidence="4 5">113A</strain>
    </source>
</reference>
<feature type="domain" description="HTH merR-type" evidence="3">
    <location>
        <begin position="1"/>
        <end position="71"/>
    </location>
</feature>
<dbReference type="SMART" id="SM00422">
    <property type="entry name" value="HTH_MERR"/>
    <property type="match status" value="1"/>
</dbReference>
<dbReference type="InterPro" id="IPR000551">
    <property type="entry name" value="MerR-type_HTH_dom"/>
</dbReference>
<keyword evidence="5" id="KW-1185">Reference proteome</keyword>
<dbReference type="EMBL" id="JPMD01000015">
    <property type="protein sequence ID" value="KEZ87054.1"/>
    <property type="molecule type" value="Genomic_DNA"/>
</dbReference>
<gene>
    <name evidence="4" type="ORF">IO99_07340</name>
</gene>
<sequence length="273" mass="31508">MFKIGEFSRMSGLSINTLYHYDNVGILKPIYIDKFTGYRYYDASQLITINKIIALKDAGFSLVEISNFFNNNSSNESLIEVLEVKADLLEKALELETSRLQRLRTNIFLIKNGGIPTMNEISIKKVEKILVASLRKCFVKDGNQTYDEFCESLWAQVNEYIDKVKGKRTIPCMTLYHKDNTSIQDMEVVEPITKLIPEGDNVKVYELPMIEKMACIVHNGSFATIGETYEIMYKWISENKYSICGPVREIYHEGEWVTDDPNKYVTELQFPIK</sequence>
<dbReference type="InterPro" id="IPR029442">
    <property type="entry name" value="GyrI-like"/>
</dbReference>
<dbReference type="Gene3D" id="1.10.1660.10">
    <property type="match status" value="1"/>
</dbReference>
<dbReference type="Pfam" id="PF06445">
    <property type="entry name" value="GyrI-like"/>
    <property type="match status" value="1"/>
</dbReference>
<dbReference type="SUPFAM" id="SSF55136">
    <property type="entry name" value="Probable bacterial effector-binding domain"/>
    <property type="match status" value="1"/>
</dbReference>
<dbReference type="STRING" id="318464.IO99_07340"/>
<dbReference type="Gene3D" id="3.20.80.10">
    <property type="entry name" value="Regulatory factor, effector binding domain"/>
    <property type="match status" value="1"/>
</dbReference>
<comment type="caution">
    <text evidence="4">The sequence shown here is derived from an EMBL/GenBank/DDBJ whole genome shotgun (WGS) entry which is preliminary data.</text>
</comment>
<dbReference type="Proteomes" id="UP000028542">
    <property type="component" value="Unassembled WGS sequence"/>
</dbReference>
<dbReference type="GO" id="GO:0003700">
    <property type="term" value="F:DNA-binding transcription factor activity"/>
    <property type="evidence" value="ECO:0007669"/>
    <property type="project" value="InterPro"/>
</dbReference>
<evidence type="ECO:0000259" key="3">
    <source>
        <dbReference type="PROSITE" id="PS50937"/>
    </source>
</evidence>
<dbReference type="eggNOG" id="COG0789">
    <property type="taxonomic scope" value="Bacteria"/>
</dbReference>
<keyword evidence="2" id="KW-0175">Coiled coil</keyword>
<dbReference type="InterPro" id="IPR010499">
    <property type="entry name" value="AraC_E-bd"/>
</dbReference>
<dbReference type="Pfam" id="PF13411">
    <property type="entry name" value="MerR_1"/>
    <property type="match status" value="1"/>
</dbReference>
<name>A0A084JDM0_9CLOT</name>
<evidence type="ECO:0000256" key="1">
    <source>
        <dbReference type="ARBA" id="ARBA00023125"/>
    </source>
</evidence>
<dbReference type="SUPFAM" id="SSF46955">
    <property type="entry name" value="Putative DNA-binding domain"/>
    <property type="match status" value="1"/>
</dbReference>
<dbReference type="PANTHER" id="PTHR30204">
    <property type="entry name" value="REDOX-CYCLING DRUG-SENSING TRANSCRIPTIONAL ACTIVATOR SOXR"/>
    <property type="match status" value="1"/>
</dbReference>